<dbReference type="Gene3D" id="3.90.550.10">
    <property type="entry name" value="Spore Coat Polysaccharide Biosynthesis Protein SpsA, Chain A"/>
    <property type="match status" value="1"/>
</dbReference>
<dbReference type="AlphaFoldDB" id="A0A1G8J4S2"/>
<sequence length="248" mass="26954">MTTGDQLHVVAVIQARTGSTRFPRKVLHQLADRSVLEWCIRAAKSAYGVDEVLVATTVAAADDEVAEIAERSGVGVYRGSEDDVLERFIGAAEATKADAVVRLTSDCPLLDPVLISQVAQLWRSNSSLEYVSTTLSRSFPRGLDVELASTAALRSIGETAKGYHRTHVTSALYAEGSSYRRLGLSTEPDLSHFRVTLDTVEDAQAIAELVRFLGNVPPAWEQVANVLLTQPHISQLNALVRQKQLDEG</sequence>
<gene>
    <name evidence="1" type="ORF">SAMN04488693_10830</name>
</gene>
<name>A0A1G8J4S2_9MICC</name>
<organism evidence="1 2">
    <name type="scientific">Arthrobacter subterraneus</name>
    <dbReference type="NCBI Taxonomy" id="335973"/>
    <lineage>
        <taxon>Bacteria</taxon>
        <taxon>Bacillati</taxon>
        <taxon>Actinomycetota</taxon>
        <taxon>Actinomycetes</taxon>
        <taxon>Micrococcales</taxon>
        <taxon>Micrococcaceae</taxon>
        <taxon>Arthrobacter</taxon>
    </lineage>
</organism>
<keyword evidence="2" id="KW-1185">Reference proteome</keyword>
<dbReference type="InterPro" id="IPR003329">
    <property type="entry name" value="Cytidylyl_trans"/>
</dbReference>
<accession>A0A1G8J4S2</accession>
<dbReference type="SUPFAM" id="SSF53448">
    <property type="entry name" value="Nucleotide-diphospho-sugar transferases"/>
    <property type="match status" value="1"/>
</dbReference>
<dbReference type="CDD" id="cd02518">
    <property type="entry name" value="GT2_SpsF"/>
    <property type="match status" value="1"/>
</dbReference>
<evidence type="ECO:0000313" key="1">
    <source>
        <dbReference type="EMBL" id="SDI26091.1"/>
    </source>
</evidence>
<dbReference type="Proteomes" id="UP000199258">
    <property type="component" value="Unassembled WGS sequence"/>
</dbReference>
<dbReference type="PANTHER" id="PTHR42866:SF1">
    <property type="entry name" value="SPORE COAT POLYSACCHARIDE BIOSYNTHESIS PROTEIN SPSF"/>
    <property type="match status" value="1"/>
</dbReference>
<dbReference type="RefSeq" id="WP_090586562.1">
    <property type="nucleotide sequence ID" value="NZ_FNDT01000008.1"/>
</dbReference>
<dbReference type="OrthoDB" id="9801052at2"/>
<protein>
    <submittedName>
        <fullName evidence="1">Spore coat polysaccharide biosynthesis protein SpsF</fullName>
    </submittedName>
</protein>
<dbReference type="Pfam" id="PF02348">
    <property type="entry name" value="CTP_transf_3"/>
    <property type="match status" value="1"/>
</dbReference>
<dbReference type="PANTHER" id="PTHR42866">
    <property type="entry name" value="3-DEOXY-MANNO-OCTULOSONATE CYTIDYLYLTRANSFERASE"/>
    <property type="match status" value="1"/>
</dbReference>
<dbReference type="InterPro" id="IPR029044">
    <property type="entry name" value="Nucleotide-diphossugar_trans"/>
</dbReference>
<dbReference type="GO" id="GO:0005829">
    <property type="term" value="C:cytosol"/>
    <property type="evidence" value="ECO:0007669"/>
    <property type="project" value="TreeGrafter"/>
</dbReference>
<reference evidence="1 2" key="1">
    <citation type="submission" date="2016-10" db="EMBL/GenBank/DDBJ databases">
        <authorList>
            <person name="de Groot N.N."/>
        </authorList>
    </citation>
    <scope>NUCLEOTIDE SEQUENCE [LARGE SCALE GENOMIC DNA]</scope>
    <source>
        <strain evidence="1 2">NP_1H</strain>
    </source>
</reference>
<evidence type="ECO:0000313" key="2">
    <source>
        <dbReference type="Proteomes" id="UP000199258"/>
    </source>
</evidence>
<dbReference type="EMBL" id="FNDT01000008">
    <property type="protein sequence ID" value="SDI26091.1"/>
    <property type="molecule type" value="Genomic_DNA"/>
</dbReference>
<dbReference type="STRING" id="335973.SAMN04488693_10830"/>
<proteinExistence type="predicted"/>